<dbReference type="Proteomes" id="UP000441797">
    <property type="component" value="Unassembled WGS sequence"/>
</dbReference>
<sequence>MEIHELVIEMKLLERRLTLYEEKYGVLSEDFYKALFSGSLARFDEYDETRTDFSRWKGIYETWLRRKRSYTEQINQRELAETLRFQPTY</sequence>
<dbReference type="OrthoDB" id="5519209at2"/>
<feature type="coiled-coil region" evidence="1">
    <location>
        <begin position="3"/>
        <end position="30"/>
    </location>
</feature>
<reference evidence="2 3" key="1">
    <citation type="journal article" date="2019" name="Front. Microbiol.">
        <title>Genomic Features for Desiccation Tolerance and Sugar Biosynthesis in the Extremophile Gloeocapsopsis sp. UTEX B3054.</title>
        <authorList>
            <person name="Urrejola C."/>
            <person name="Alcorta J."/>
            <person name="Salas L."/>
            <person name="Vasquez M."/>
            <person name="Polz M.F."/>
            <person name="Vicuna R."/>
            <person name="Diez B."/>
        </authorList>
    </citation>
    <scope>NUCLEOTIDE SEQUENCE [LARGE SCALE GENOMIC DNA]</scope>
    <source>
        <strain evidence="2 3">1H9</strain>
    </source>
</reference>
<keyword evidence="1" id="KW-0175">Coiled coil</keyword>
<dbReference type="AlphaFoldDB" id="A0A6N8FUP6"/>
<evidence type="ECO:0000256" key="1">
    <source>
        <dbReference type="SAM" id="Coils"/>
    </source>
</evidence>
<organism evidence="2 3">
    <name type="scientific">Gloeocapsopsis dulcis AAB1 = 1H9</name>
    <dbReference type="NCBI Taxonomy" id="1433147"/>
    <lineage>
        <taxon>Bacteria</taxon>
        <taxon>Bacillati</taxon>
        <taxon>Cyanobacteriota</taxon>
        <taxon>Cyanophyceae</taxon>
        <taxon>Oscillatoriophycideae</taxon>
        <taxon>Chroococcales</taxon>
        <taxon>Chroococcaceae</taxon>
        <taxon>Gloeocapsopsis</taxon>
        <taxon>Gloeocapsopsis dulcis</taxon>
    </lineage>
</organism>
<comment type="caution">
    <text evidence="2">The sequence shown here is derived from an EMBL/GenBank/DDBJ whole genome shotgun (WGS) entry which is preliminary data.</text>
</comment>
<evidence type="ECO:0000313" key="3">
    <source>
        <dbReference type="Proteomes" id="UP000441797"/>
    </source>
</evidence>
<protein>
    <submittedName>
        <fullName evidence="2">Uncharacterized protein</fullName>
    </submittedName>
</protein>
<gene>
    <name evidence="2" type="ORF">BWI75_09955</name>
</gene>
<dbReference type="EMBL" id="NAPY01000012">
    <property type="protein sequence ID" value="MUL36661.1"/>
    <property type="molecule type" value="Genomic_DNA"/>
</dbReference>
<accession>A0A6N8FUP6</accession>
<name>A0A6N8FUP6_9CHRO</name>
<dbReference type="RefSeq" id="WP_105218158.1">
    <property type="nucleotide sequence ID" value="NZ_CAWNSU010000076.1"/>
</dbReference>
<proteinExistence type="predicted"/>
<evidence type="ECO:0000313" key="2">
    <source>
        <dbReference type="EMBL" id="MUL36661.1"/>
    </source>
</evidence>
<keyword evidence="3" id="KW-1185">Reference proteome</keyword>